<dbReference type="EMBL" id="MLCF01000002">
    <property type="protein sequence ID" value="OIV39418.1"/>
    <property type="molecule type" value="Genomic_DNA"/>
</dbReference>
<dbReference type="InterPro" id="IPR023365">
    <property type="entry name" value="Sortase_dom-sf"/>
</dbReference>
<keyword evidence="3" id="KW-1185">Reference proteome</keyword>
<dbReference type="Gene3D" id="2.40.260.10">
    <property type="entry name" value="Sortase"/>
    <property type="match status" value="1"/>
</dbReference>
<dbReference type="AlphaFoldDB" id="A0A1J7CIF8"/>
<proteinExistence type="predicted"/>
<evidence type="ECO:0000313" key="2">
    <source>
        <dbReference type="EMBL" id="OIV39418.1"/>
    </source>
</evidence>
<dbReference type="InterPro" id="IPR005754">
    <property type="entry name" value="Sortase"/>
</dbReference>
<comment type="caution">
    <text evidence="2">The sequence shown here is derived from an EMBL/GenBank/DDBJ whole genome shotgun (WGS) entry which is preliminary data.</text>
</comment>
<accession>A0A1J7CIF8</accession>
<evidence type="ECO:0000313" key="3">
    <source>
        <dbReference type="Proteomes" id="UP000243342"/>
    </source>
</evidence>
<reference evidence="2 3" key="1">
    <citation type="submission" date="2016-10" db="EMBL/GenBank/DDBJ databases">
        <title>Genome sequence of Streptomyces gilvigriseus MUSC 26.</title>
        <authorList>
            <person name="Lee L.-H."/>
            <person name="Ser H.-L."/>
        </authorList>
    </citation>
    <scope>NUCLEOTIDE SEQUENCE [LARGE SCALE GENOMIC DNA]</scope>
    <source>
        <strain evidence="2 3">MUSC 26</strain>
    </source>
</reference>
<keyword evidence="1" id="KW-0378">Hydrolase</keyword>
<dbReference type="Proteomes" id="UP000243342">
    <property type="component" value="Unassembled WGS sequence"/>
</dbReference>
<evidence type="ECO:0000256" key="1">
    <source>
        <dbReference type="ARBA" id="ARBA00022801"/>
    </source>
</evidence>
<name>A0A1J7CIF8_9ACTN</name>
<evidence type="ECO:0008006" key="4">
    <source>
        <dbReference type="Google" id="ProtNLM"/>
    </source>
</evidence>
<protein>
    <recommendedName>
        <fullName evidence="4">Sortase</fullName>
    </recommendedName>
</protein>
<dbReference type="SUPFAM" id="SSF63817">
    <property type="entry name" value="Sortase"/>
    <property type="match status" value="1"/>
</dbReference>
<gene>
    <name evidence="2" type="ORF">BIV57_00830</name>
</gene>
<dbReference type="Pfam" id="PF04203">
    <property type="entry name" value="Sortase"/>
    <property type="match status" value="1"/>
</dbReference>
<dbReference type="GO" id="GO:0016787">
    <property type="term" value="F:hydrolase activity"/>
    <property type="evidence" value="ECO:0007669"/>
    <property type="project" value="UniProtKB-KW"/>
</dbReference>
<organism evidence="2 3">
    <name type="scientific">Mangrovactinospora gilvigrisea</name>
    <dbReference type="NCBI Taxonomy" id="1428644"/>
    <lineage>
        <taxon>Bacteria</taxon>
        <taxon>Bacillati</taxon>
        <taxon>Actinomycetota</taxon>
        <taxon>Actinomycetes</taxon>
        <taxon>Kitasatosporales</taxon>
        <taxon>Streptomycetaceae</taxon>
        <taxon>Mangrovactinospora</taxon>
    </lineage>
</organism>
<sequence>MHRGSRIDAESGEGRLRYVVDATQTTGPDDARVLAPDQGRRLGTNRRLITLTTCSPHWGPSGRFIVFGHLVAVWARGGTGETSAYRIIA</sequence>